<dbReference type="CDD" id="cd03860">
    <property type="entry name" value="M14_CP_A-B_like"/>
    <property type="match status" value="1"/>
</dbReference>
<keyword evidence="9" id="KW-1185">Reference proteome</keyword>
<keyword evidence="3" id="KW-0479">Metal-binding</keyword>
<evidence type="ECO:0000313" key="9">
    <source>
        <dbReference type="Proteomes" id="UP001307889"/>
    </source>
</evidence>
<evidence type="ECO:0000313" key="8">
    <source>
        <dbReference type="EMBL" id="BET00045.1"/>
    </source>
</evidence>
<comment type="similarity">
    <text evidence="2 5">Belongs to the peptidase M14 family.</text>
</comment>
<dbReference type="SMART" id="SM00631">
    <property type="entry name" value="Zn_pept"/>
    <property type="match status" value="1"/>
</dbReference>
<feature type="chain" id="PRO_5045472325" evidence="6">
    <location>
        <begin position="19"/>
        <end position="448"/>
    </location>
</feature>
<dbReference type="PROSITE" id="PS52035">
    <property type="entry name" value="PEPTIDASE_M14"/>
    <property type="match status" value="1"/>
</dbReference>
<dbReference type="Gene3D" id="3.40.630.10">
    <property type="entry name" value="Zn peptidases"/>
    <property type="match status" value="1"/>
</dbReference>
<dbReference type="SUPFAM" id="SSF53187">
    <property type="entry name" value="Zn-dependent exopeptidases"/>
    <property type="match status" value="1"/>
</dbReference>
<keyword evidence="4" id="KW-0862">Zinc</keyword>
<dbReference type="Pfam" id="PF00246">
    <property type="entry name" value="Peptidase_M14"/>
    <property type="match status" value="1"/>
</dbReference>
<dbReference type="PROSITE" id="PS00132">
    <property type="entry name" value="CARBOXYPEPT_ZN_1"/>
    <property type="match status" value="1"/>
</dbReference>
<organism evidence="8 9">
    <name type="scientific">Nesidiocoris tenuis</name>
    <dbReference type="NCBI Taxonomy" id="355587"/>
    <lineage>
        <taxon>Eukaryota</taxon>
        <taxon>Metazoa</taxon>
        <taxon>Ecdysozoa</taxon>
        <taxon>Arthropoda</taxon>
        <taxon>Hexapoda</taxon>
        <taxon>Insecta</taxon>
        <taxon>Pterygota</taxon>
        <taxon>Neoptera</taxon>
        <taxon>Paraneoptera</taxon>
        <taxon>Hemiptera</taxon>
        <taxon>Heteroptera</taxon>
        <taxon>Panheteroptera</taxon>
        <taxon>Cimicomorpha</taxon>
        <taxon>Miridae</taxon>
        <taxon>Dicyphina</taxon>
        <taxon>Nesidiocoris</taxon>
    </lineage>
</organism>
<evidence type="ECO:0000256" key="5">
    <source>
        <dbReference type="PROSITE-ProRule" id="PRU01379"/>
    </source>
</evidence>
<keyword evidence="8" id="KW-0121">Carboxypeptidase</keyword>
<dbReference type="InterPro" id="IPR057246">
    <property type="entry name" value="CARBOXYPEPT_ZN_1"/>
</dbReference>
<protein>
    <submittedName>
        <fullName evidence="8">Carboxypeptidase</fullName>
    </submittedName>
</protein>
<evidence type="ECO:0000256" key="4">
    <source>
        <dbReference type="ARBA" id="ARBA00022833"/>
    </source>
</evidence>
<reference evidence="8 9" key="1">
    <citation type="submission" date="2023-09" db="EMBL/GenBank/DDBJ databases">
        <title>Nesidiocoris tenuis whole genome shotgun sequence.</title>
        <authorList>
            <person name="Shibata T."/>
            <person name="Shimoda M."/>
            <person name="Kobayashi T."/>
            <person name="Uehara T."/>
        </authorList>
    </citation>
    <scope>NUCLEOTIDE SEQUENCE [LARGE SCALE GENOMIC DNA]</scope>
    <source>
        <strain evidence="8 9">Japan</strain>
    </source>
</reference>
<dbReference type="GO" id="GO:0004180">
    <property type="term" value="F:carboxypeptidase activity"/>
    <property type="evidence" value="ECO:0007669"/>
    <property type="project" value="UniProtKB-KW"/>
</dbReference>
<name>A0ABN7B6M8_9HEMI</name>
<feature type="signal peptide" evidence="6">
    <location>
        <begin position="1"/>
        <end position="18"/>
    </location>
</feature>
<dbReference type="PANTHER" id="PTHR11705">
    <property type="entry name" value="PROTEASE FAMILY M14 CARBOXYPEPTIDASE A,B"/>
    <property type="match status" value="1"/>
</dbReference>
<gene>
    <name evidence="8" type="ORF">NTJ_12861</name>
</gene>
<evidence type="ECO:0000256" key="1">
    <source>
        <dbReference type="ARBA" id="ARBA00001947"/>
    </source>
</evidence>
<keyword evidence="6" id="KW-0732">Signal</keyword>
<comment type="cofactor">
    <cofactor evidence="1">
        <name>Zn(2+)</name>
        <dbReference type="ChEBI" id="CHEBI:29105"/>
    </cofactor>
</comment>
<evidence type="ECO:0000256" key="2">
    <source>
        <dbReference type="ARBA" id="ARBA00005988"/>
    </source>
</evidence>
<keyword evidence="8" id="KW-0378">Hydrolase</keyword>
<dbReference type="EMBL" id="AP028919">
    <property type="protein sequence ID" value="BET00045.1"/>
    <property type="molecule type" value="Genomic_DNA"/>
</dbReference>
<proteinExistence type="inferred from homology"/>
<feature type="domain" description="Peptidase M14" evidence="7">
    <location>
        <begin position="131"/>
        <end position="426"/>
    </location>
</feature>
<accession>A0ABN7B6M8</accession>
<dbReference type="Proteomes" id="UP001307889">
    <property type="component" value="Chromosome 11"/>
</dbReference>
<sequence length="448" mass="50730">MKIAVLMVLFLVQLSTQASNYKPKRDTLFGYPIGQPYYPRPHDVHYPSHAAEKAYNAHPDVYVPTSPGYEPDADRYAYAPGYQNYHQAGQPSAAGIPVFFPSSSGPDVPPPFPARAKPRYPSPNNIINFRAYSTVEQIDAYLDYISDQYPDITDVKTIGYSGEGRPIRMVRIHPRTVRRNSNKPKILVDAGIHAREWIAPAVALYMIQQLVENNDDHRNITEQLEWHIIPLLNPDGYAYSMTTDRMWRKNRSNTTNPYCSGVDLNRNFDLFFGGLGTSSDPCDETYTGKVPFSEPEARALRDYATSLSNVRLYLTLHSFGQFFLYPWGFGDVLPRDWRDLDKLGRVAQKALERVRGTKYRVGSSTNLLGAAAGGSDDWMKGRAGIKYSYTVELPGGGEKGFDLPASQILAVSQETWEALKTMGYFILEERRRHRKRRNPQAGKRLDDI</sequence>
<evidence type="ECO:0000256" key="6">
    <source>
        <dbReference type="SAM" id="SignalP"/>
    </source>
</evidence>
<dbReference type="PRINTS" id="PR00765">
    <property type="entry name" value="CRBOXYPTASEA"/>
</dbReference>
<keyword evidence="8" id="KW-0645">Protease</keyword>
<evidence type="ECO:0000256" key="3">
    <source>
        <dbReference type="ARBA" id="ARBA00022723"/>
    </source>
</evidence>
<evidence type="ECO:0000259" key="7">
    <source>
        <dbReference type="PROSITE" id="PS52035"/>
    </source>
</evidence>
<feature type="active site" description="Proton donor/acceptor" evidence="5">
    <location>
        <position position="392"/>
    </location>
</feature>
<dbReference type="InterPro" id="IPR000834">
    <property type="entry name" value="Peptidase_M14"/>
</dbReference>
<dbReference type="PANTHER" id="PTHR11705:SF140">
    <property type="entry name" value="FI02848P-RELATED"/>
    <property type="match status" value="1"/>
</dbReference>